<evidence type="ECO:0000256" key="2">
    <source>
        <dbReference type="ARBA" id="ARBA00022676"/>
    </source>
</evidence>
<protein>
    <recommendedName>
        <fullName evidence="6">O-fucosyltransferase family protein</fullName>
    </recommendedName>
</protein>
<dbReference type="Pfam" id="PF10250">
    <property type="entry name" value="O-FucT"/>
    <property type="match status" value="1"/>
</dbReference>
<name>A0AAP0Q7R7_9MAGN</name>
<dbReference type="InterPro" id="IPR024709">
    <property type="entry name" value="FucosylTrfase_pln"/>
</dbReference>
<keyword evidence="9" id="KW-1185">Reference proteome</keyword>
<evidence type="ECO:0000313" key="9">
    <source>
        <dbReference type="Proteomes" id="UP001420932"/>
    </source>
</evidence>
<dbReference type="InterPro" id="IPR019378">
    <property type="entry name" value="GDP-Fuc_O-FucTrfase"/>
</dbReference>
<feature type="compositionally biased region" description="Basic residues" evidence="7">
    <location>
        <begin position="1"/>
        <end position="11"/>
    </location>
</feature>
<feature type="region of interest" description="Disordered" evidence="7">
    <location>
        <begin position="1"/>
        <end position="28"/>
    </location>
</feature>
<keyword evidence="4" id="KW-0294">Fucose metabolism</keyword>
<dbReference type="GO" id="GO:0016757">
    <property type="term" value="F:glycosyltransferase activity"/>
    <property type="evidence" value="ECO:0007669"/>
    <property type="project" value="UniProtKB-KW"/>
</dbReference>
<evidence type="ECO:0000256" key="3">
    <source>
        <dbReference type="ARBA" id="ARBA00022679"/>
    </source>
</evidence>
<dbReference type="EMBL" id="JBBNAF010000001">
    <property type="protein sequence ID" value="KAK9169299.1"/>
    <property type="molecule type" value="Genomic_DNA"/>
</dbReference>
<proteinExistence type="inferred from homology"/>
<sequence length="386" mass="43745">MTAKRPPRLRRLAVDRDDGGGGEYDGDGGGGGFSATMRCAHTTPRNYNYNSSKCAGDNEVQSKMEKSFHTGLRLGCFSTPPDYQGNKYKRGVNARNFEVEDLKAQASLVQDDDDENDLIHAWSMDMQLGLLCTVNPISNVYNFKVKAWSPIKFYKDKILPKLLEEKIAQFAWLARYCYMYFWMRFNCDQGLFSNLSLDMVAFSCCVYDGVKQEKDDMDATRERGWKGKFTRPGRKIQPGFLRTNGKCPLTPLEITLLLCLTIFPQAVGLMLRGTGFDNTTSIYLASGKIYNSEKNMIPLLEMFPLLQTKETLAIADELAPFKMMDNWVMGVEKNIVDYRFALQRTLVQMTTQMRMRLSQLTALPSPDDDPSAVATTIVETSKEDHK</sequence>
<dbReference type="GO" id="GO:0006004">
    <property type="term" value="P:fucose metabolic process"/>
    <property type="evidence" value="ECO:0007669"/>
    <property type="project" value="UniProtKB-KW"/>
</dbReference>
<evidence type="ECO:0000256" key="5">
    <source>
        <dbReference type="ARBA" id="ARBA00023277"/>
    </source>
</evidence>
<comment type="similarity">
    <text evidence="1">Belongs to the glycosyltransferase GT106 family.</text>
</comment>
<accession>A0AAP0Q7R7</accession>
<evidence type="ECO:0000313" key="8">
    <source>
        <dbReference type="EMBL" id="KAK9169299.1"/>
    </source>
</evidence>
<evidence type="ECO:0000256" key="6">
    <source>
        <dbReference type="ARBA" id="ARBA00030350"/>
    </source>
</evidence>
<dbReference type="PANTHER" id="PTHR31288">
    <property type="entry name" value="O-FUCOSYLTRANSFERASE FAMILY PROTEIN"/>
    <property type="match status" value="1"/>
</dbReference>
<dbReference type="AlphaFoldDB" id="A0AAP0Q7R7"/>
<gene>
    <name evidence="8" type="ORF">Syun_001439</name>
</gene>
<organism evidence="8 9">
    <name type="scientific">Stephania yunnanensis</name>
    <dbReference type="NCBI Taxonomy" id="152371"/>
    <lineage>
        <taxon>Eukaryota</taxon>
        <taxon>Viridiplantae</taxon>
        <taxon>Streptophyta</taxon>
        <taxon>Embryophyta</taxon>
        <taxon>Tracheophyta</taxon>
        <taxon>Spermatophyta</taxon>
        <taxon>Magnoliopsida</taxon>
        <taxon>Ranunculales</taxon>
        <taxon>Menispermaceae</taxon>
        <taxon>Menispermoideae</taxon>
        <taxon>Cissampelideae</taxon>
        <taxon>Stephania</taxon>
    </lineage>
</organism>
<keyword evidence="2" id="KW-0328">Glycosyltransferase</keyword>
<evidence type="ECO:0000256" key="1">
    <source>
        <dbReference type="ARBA" id="ARBA00007737"/>
    </source>
</evidence>
<keyword evidence="3" id="KW-0808">Transferase</keyword>
<reference evidence="8 9" key="1">
    <citation type="submission" date="2024-01" db="EMBL/GenBank/DDBJ databases">
        <title>Genome assemblies of Stephania.</title>
        <authorList>
            <person name="Yang L."/>
        </authorList>
    </citation>
    <scope>NUCLEOTIDE SEQUENCE [LARGE SCALE GENOMIC DNA]</scope>
    <source>
        <strain evidence="8">YNDBR</strain>
        <tissue evidence="8">Leaf</tissue>
    </source>
</reference>
<dbReference type="Proteomes" id="UP001420932">
    <property type="component" value="Unassembled WGS sequence"/>
</dbReference>
<keyword evidence="5" id="KW-0119">Carbohydrate metabolism</keyword>
<evidence type="ECO:0000256" key="4">
    <source>
        <dbReference type="ARBA" id="ARBA00023253"/>
    </source>
</evidence>
<comment type="caution">
    <text evidence="8">The sequence shown here is derived from an EMBL/GenBank/DDBJ whole genome shotgun (WGS) entry which is preliminary data.</text>
</comment>
<evidence type="ECO:0000256" key="7">
    <source>
        <dbReference type="SAM" id="MobiDB-lite"/>
    </source>
</evidence>
<dbReference type="PANTHER" id="PTHR31288:SF10">
    <property type="entry name" value="PROTEIN ESMERALDA 1"/>
    <property type="match status" value="1"/>
</dbReference>